<evidence type="ECO:0000259" key="2">
    <source>
        <dbReference type="PROSITE" id="PS50195"/>
    </source>
</evidence>
<dbReference type="Pfam" id="PF00787">
    <property type="entry name" value="PX"/>
    <property type="match status" value="1"/>
</dbReference>
<dbReference type="InterPro" id="IPR001683">
    <property type="entry name" value="PX_dom"/>
</dbReference>
<dbReference type="GO" id="GO:0035091">
    <property type="term" value="F:phosphatidylinositol binding"/>
    <property type="evidence" value="ECO:0007669"/>
    <property type="project" value="InterPro"/>
</dbReference>
<dbReference type="Gene3D" id="3.30.1520.10">
    <property type="entry name" value="Phox-like domain"/>
    <property type="match status" value="1"/>
</dbReference>
<dbReference type="InterPro" id="IPR036871">
    <property type="entry name" value="PX_dom_sf"/>
</dbReference>
<evidence type="ECO:0000313" key="3">
    <source>
        <dbReference type="EMBL" id="CAF9937507.1"/>
    </source>
</evidence>
<dbReference type="OrthoDB" id="10254720at2759"/>
<gene>
    <name evidence="3" type="primary">YPT35</name>
    <name evidence="3" type="ORF">HETSPECPRED_000561</name>
</gene>
<dbReference type="PROSITE" id="PS50195">
    <property type="entry name" value="PX"/>
    <property type="match status" value="1"/>
</dbReference>
<organism evidence="3 4">
    <name type="scientific">Heterodermia speciosa</name>
    <dbReference type="NCBI Taxonomy" id="116794"/>
    <lineage>
        <taxon>Eukaryota</taxon>
        <taxon>Fungi</taxon>
        <taxon>Dikarya</taxon>
        <taxon>Ascomycota</taxon>
        <taxon>Pezizomycotina</taxon>
        <taxon>Lecanoromycetes</taxon>
        <taxon>OSLEUM clade</taxon>
        <taxon>Lecanoromycetidae</taxon>
        <taxon>Caliciales</taxon>
        <taxon>Physciaceae</taxon>
        <taxon>Heterodermia</taxon>
    </lineage>
</organism>
<evidence type="ECO:0000313" key="4">
    <source>
        <dbReference type="Proteomes" id="UP000664521"/>
    </source>
</evidence>
<feature type="domain" description="PX" evidence="2">
    <location>
        <begin position="77"/>
        <end position="182"/>
    </location>
</feature>
<protein>
    <submittedName>
        <fullName evidence="3">PX domain-containing protein ypt35</fullName>
    </submittedName>
</protein>
<keyword evidence="4" id="KW-1185">Reference proteome</keyword>
<reference evidence="3" key="1">
    <citation type="submission" date="2021-03" db="EMBL/GenBank/DDBJ databases">
        <authorList>
            <person name="Tagirdzhanova G."/>
        </authorList>
    </citation>
    <scope>NUCLEOTIDE SEQUENCE</scope>
</reference>
<dbReference type="AlphaFoldDB" id="A0A8H3IRE8"/>
<feature type="region of interest" description="Disordered" evidence="1">
    <location>
        <begin position="1"/>
        <end position="38"/>
    </location>
</feature>
<proteinExistence type="predicted"/>
<sequence>MDSGSKQQPRSRHLDPGKGKSNLTGNPDPPQSPTPIYWQHRRYESYASIGNNKPAPITLEDNTEDTPDVKSPLWAKHISIDGHVIVTGNVAGLGDYTVWNVKVDTLDGGEMILRKRYSDFDDLRKKLAMTFPNSTAAMPMLPPKSTFCEQAPFPILDSHQHVKQINFVPTFWRKDELVLHIF</sequence>
<comment type="caution">
    <text evidence="3">The sequence shown here is derived from an EMBL/GenBank/DDBJ whole genome shotgun (WGS) entry which is preliminary data.</text>
</comment>
<dbReference type="EMBL" id="CAJPDS010000102">
    <property type="protein sequence ID" value="CAF9937507.1"/>
    <property type="molecule type" value="Genomic_DNA"/>
</dbReference>
<dbReference type="Proteomes" id="UP000664521">
    <property type="component" value="Unassembled WGS sequence"/>
</dbReference>
<evidence type="ECO:0000256" key="1">
    <source>
        <dbReference type="SAM" id="MobiDB-lite"/>
    </source>
</evidence>
<dbReference type="SUPFAM" id="SSF64268">
    <property type="entry name" value="PX domain"/>
    <property type="match status" value="1"/>
</dbReference>
<name>A0A8H3IRE8_9LECA</name>
<accession>A0A8H3IRE8</accession>